<dbReference type="RefSeq" id="WP_185002936.1">
    <property type="nucleotide sequence ID" value="NZ_BAAAUI010000002.1"/>
</dbReference>
<accession>A0A7W7CCK8</accession>
<dbReference type="GO" id="GO:0004222">
    <property type="term" value="F:metalloendopeptidase activity"/>
    <property type="evidence" value="ECO:0007669"/>
    <property type="project" value="TreeGrafter"/>
</dbReference>
<dbReference type="Gene3D" id="2.70.70.10">
    <property type="entry name" value="Glucose Permease (Domain IIA)"/>
    <property type="match status" value="1"/>
</dbReference>
<protein>
    <recommendedName>
        <fullName evidence="2">M23ase beta-sheet core domain-containing protein</fullName>
    </recommendedName>
</protein>
<dbReference type="Proteomes" id="UP000533598">
    <property type="component" value="Unassembled WGS sequence"/>
</dbReference>
<dbReference type="EMBL" id="JACHMH010000001">
    <property type="protein sequence ID" value="MBB4677059.1"/>
    <property type="molecule type" value="Genomic_DNA"/>
</dbReference>
<evidence type="ECO:0000313" key="4">
    <source>
        <dbReference type="Proteomes" id="UP000533598"/>
    </source>
</evidence>
<feature type="chain" id="PRO_5031329851" description="M23ase beta-sheet core domain-containing protein" evidence="1">
    <location>
        <begin position="30"/>
        <end position="298"/>
    </location>
</feature>
<comment type="caution">
    <text evidence="3">The sequence shown here is derived from an EMBL/GenBank/DDBJ whole genome shotgun (WGS) entry which is preliminary data.</text>
</comment>
<evidence type="ECO:0000313" key="3">
    <source>
        <dbReference type="EMBL" id="MBB4677059.1"/>
    </source>
</evidence>
<keyword evidence="1" id="KW-0732">Signal</keyword>
<dbReference type="PANTHER" id="PTHR21666">
    <property type="entry name" value="PEPTIDASE-RELATED"/>
    <property type="match status" value="1"/>
</dbReference>
<dbReference type="AlphaFoldDB" id="A0A7W7CCK8"/>
<evidence type="ECO:0000259" key="2">
    <source>
        <dbReference type="Pfam" id="PF01551"/>
    </source>
</evidence>
<dbReference type="SUPFAM" id="SSF51261">
    <property type="entry name" value="Duplicated hybrid motif"/>
    <property type="match status" value="1"/>
</dbReference>
<dbReference type="InterPro" id="IPR050570">
    <property type="entry name" value="Cell_wall_metabolism_enzyme"/>
</dbReference>
<reference evidence="3 4" key="1">
    <citation type="submission" date="2020-08" db="EMBL/GenBank/DDBJ databases">
        <title>Sequencing the genomes of 1000 actinobacteria strains.</title>
        <authorList>
            <person name="Klenk H.-P."/>
        </authorList>
    </citation>
    <scope>NUCLEOTIDE SEQUENCE [LARGE SCALE GENOMIC DNA]</scope>
    <source>
        <strain evidence="3 4">DSM 44230</strain>
    </source>
</reference>
<proteinExistence type="predicted"/>
<dbReference type="PANTHER" id="PTHR21666:SF270">
    <property type="entry name" value="MUREIN HYDROLASE ACTIVATOR ENVC"/>
    <property type="match status" value="1"/>
</dbReference>
<evidence type="ECO:0000256" key="1">
    <source>
        <dbReference type="SAM" id="SignalP"/>
    </source>
</evidence>
<feature type="signal peptide" evidence="1">
    <location>
        <begin position="1"/>
        <end position="29"/>
    </location>
</feature>
<name>A0A7W7CCK8_9PSEU</name>
<dbReference type="Pfam" id="PF01551">
    <property type="entry name" value="Peptidase_M23"/>
    <property type="match status" value="1"/>
</dbReference>
<dbReference type="InterPro" id="IPR011055">
    <property type="entry name" value="Dup_hybrid_motif"/>
</dbReference>
<gene>
    <name evidence="3" type="ORF">HNR67_003177</name>
</gene>
<organism evidence="3 4">
    <name type="scientific">Crossiella cryophila</name>
    <dbReference type="NCBI Taxonomy" id="43355"/>
    <lineage>
        <taxon>Bacteria</taxon>
        <taxon>Bacillati</taxon>
        <taxon>Actinomycetota</taxon>
        <taxon>Actinomycetes</taxon>
        <taxon>Pseudonocardiales</taxon>
        <taxon>Pseudonocardiaceae</taxon>
        <taxon>Crossiella</taxon>
    </lineage>
</organism>
<dbReference type="CDD" id="cd12797">
    <property type="entry name" value="M23_peptidase"/>
    <property type="match status" value="1"/>
</dbReference>
<sequence>MKIRRVVAAGVGLLLATATAVVLAPAAQAAGPRPSFQLPFPCGQAWNGDNDNSSAHRAYEIDFNRGSSAGADKGDTVSAAAAGKIITSAHQGSANGYGNLVVIDHGGGWRTYYAHLDVRSVGVGAQVSRGQKIGTVGNTSKPGNNISPHLHYEVRTTDTSYPANIQPAYFNGARFGYPNQTLTSRNCGGSSNPYDAVEVCGAGYGVVDTAALGTAGTVQLLFNAANGNNCVVTLKNTSVGTASAVSAYLEVQGAARTTDSGSFEYYAGPVRKPADNKCVKWGGSVGSAAYNSPFEHCG</sequence>
<feature type="domain" description="M23ase beta-sheet core" evidence="2">
    <location>
        <begin position="63"/>
        <end position="159"/>
    </location>
</feature>
<dbReference type="InterPro" id="IPR016047">
    <property type="entry name" value="M23ase_b-sheet_dom"/>
</dbReference>
<keyword evidence="4" id="KW-1185">Reference proteome</keyword>